<dbReference type="InterPro" id="IPR007046">
    <property type="entry name" value="RNA_pol_sigma_54_core-bd"/>
</dbReference>
<evidence type="ECO:0000256" key="7">
    <source>
        <dbReference type="ARBA" id="ARBA00023125"/>
    </source>
</evidence>
<sequence>MALKQSFSQKMEQKLSPQQIQLMKLLQVPTMELDQRIKEELEVNPALEEGKEEEEDEFEQEEYEEEIGEDERDFDIDEYLTDDEPAYKTSVSNKSKDDEEKSMPLSSGKTFQELMLSQLNMQKLTEKEVLIATYLIGSLDDAGYLERDLESIVDDLAFSQNVMTTEDELEGVLHYVQELDPPGVGARDLQECLILQMERRQDGDITRYTALKILEDHFDEFVKKHYKKITAKMEISEEDLKDAVHEIIRLNPKPGGSLKSSSKSLQQVVPDFQIVDEDGKLVLSLNGRNAPELKVSQGYKKMLQNYSEGAKLQKKDKEALTFVKSKLDSAKWFIDAIQQRQNTLFSTMTAIMNYQKDYFLTGDDTELRPMILKDIAEIVDLDISTISRVANSKYVQTQYGTFSLKHFFSESLSTDSGEEVSTREVKQILLEAVEDEHKRKPLTDEKLASLLKEKGYNIARRTVAKYREQLNIPVARLRKEL</sequence>
<evidence type="ECO:0000256" key="8">
    <source>
        <dbReference type="ARBA" id="ARBA00023163"/>
    </source>
</evidence>
<dbReference type="Pfam" id="PF04552">
    <property type="entry name" value="Sigma54_DBD"/>
    <property type="match status" value="1"/>
</dbReference>
<keyword evidence="7" id="KW-0238">DNA-binding</keyword>
<dbReference type="GO" id="GO:0003677">
    <property type="term" value="F:DNA binding"/>
    <property type="evidence" value="ECO:0007669"/>
    <property type="project" value="UniProtKB-KW"/>
</dbReference>
<keyword evidence="6" id="KW-0731">Sigma factor</keyword>
<keyword evidence="4" id="KW-0548">Nucleotidyltransferase</keyword>
<keyword evidence="5" id="KW-0805">Transcription regulation</keyword>
<feature type="region of interest" description="Disordered" evidence="9">
    <location>
        <begin position="39"/>
        <end position="106"/>
    </location>
</feature>
<reference evidence="12 13" key="1">
    <citation type="submission" date="2018-05" db="EMBL/GenBank/DDBJ databases">
        <title>Brumimicrobium oceani sp. nov., isolated from coastal sediment.</title>
        <authorList>
            <person name="Kou Y."/>
        </authorList>
    </citation>
    <scope>NUCLEOTIDE SEQUENCE [LARGE SCALE GENOMIC DNA]</scope>
    <source>
        <strain evidence="12 13">C305</strain>
    </source>
</reference>
<evidence type="ECO:0000256" key="9">
    <source>
        <dbReference type="SAM" id="MobiDB-lite"/>
    </source>
</evidence>
<comment type="similarity">
    <text evidence="1">Belongs to the sigma-54 factor family.</text>
</comment>
<accession>A0A2U2X584</accession>
<dbReference type="NCBIfam" id="TIGR02395">
    <property type="entry name" value="rpoN_sigma"/>
    <property type="match status" value="1"/>
</dbReference>
<evidence type="ECO:0000313" key="12">
    <source>
        <dbReference type="EMBL" id="PWH82955.1"/>
    </source>
</evidence>
<dbReference type="GO" id="GO:0000428">
    <property type="term" value="C:DNA-directed RNA polymerase complex"/>
    <property type="evidence" value="ECO:0007669"/>
    <property type="project" value="UniProtKB-KW"/>
</dbReference>
<evidence type="ECO:0000256" key="6">
    <source>
        <dbReference type="ARBA" id="ARBA00023082"/>
    </source>
</evidence>
<evidence type="ECO:0000313" key="13">
    <source>
        <dbReference type="Proteomes" id="UP000245370"/>
    </source>
</evidence>
<evidence type="ECO:0000256" key="5">
    <source>
        <dbReference type="ARBA" id="ARBA00023015"/>
    </source>
</evidence>
<dbReference type="Proteomes" id="UP000245370">
    <property type="component" value="Unassembled WGS sequence"/>
</dbReference>
<dbReference type="AlphaFoldDB" id="A0A2U2X584"/>
<dbReference type="OrthoDB" id="9814402at2"/>
<dbReference type="RefSeq" id="WP_109360396.1">
    <property type="nucleotide sequence ID" value="NZ_QFRJ01000013.1"/>
</dbReference>
<dbReference type="GO" id="GO:0006352">
    <property type="term" value="P:DNA-templated transcription initiation"/>
    <property type="evidence" value="ECO:0007669"/>
    <property type="project" value="InterPro"/>
</dbReference>
<dbReference type="Gene3D" id="1.10.10.60">
    <property type="entry name" value="Homeodomain-like"/>
    <property type="match status" value="1"/>
</dbReference>
<evidence type="ECO:0000259" key="10">
    <source>
        <dbReference type="Pfam" id="PF04552"/>
    </source>
</evidence>
<dbReference type="PRINTS" id="PR00045">
    <property type="entry name" value="SIGMA54FCT"/>
</dbReference>
<dbReference type="EMBL" id="QFRJ01000013">
    <property type="protein sequence ID" value="PWH82955.1"/>
    <property type="molecule type" value="Genomic_DNA"/>
</dbReference>
<dbReference type="GO" id="GO:0016987">
    <property type="term" value="F:sigma factor activity"/>
    <property type="evidence" value="ECO:0007669"/>
    <property type="project" value="UniProtKB-KW"/>
</dbReference>
<keyword evidence="13" id="KW-1185">Reference proteome</keyword>
<protein>
    <submittedName>
        <fullName evidence="12">RNA polymerase sigma-54 factor</fullName>
    </submittedName>
</protein>
<dbReference type="PANTHER" id="PTHR32248:SF4">
    <property type="entry name" value="RNA POLYMERASE SIGMA-54 FACTOR"/>
    <property type="match status" value="1"/>
</dbReference>
<organism evidence="12 13">
    <name type="scientific">Brumimicrobium oceani</name>
    <dbReference type="NCBI Taxonomy" id="2100725"/>
    <lineage>
        <taxon>Bacteria</taxon>
        <taxon>Pseudomonadati</taxon>
        <taxon>Bacteroidota</taxon>
        <taxon>Flavobacteriia</taxon>
        <taxon>Flavobacteriales</taxon>
        <taxon>Crocinitomicaceae</taxon>
        <taxon>Brumimicrobium</taxon>
    </lineage>
</organism>
<evidence type="ECO:0000256" key="4">
    <source>
        <dbReference type="ARBA" id="ARBA00022695"/>
    </source>
</evidence>
<keyword evidence="2" id="KW-0240">DNA-directed RNA polymerase</keyword>
<feature type="compositionally biased region" description="Acidic residues" evidence="9">
    <location>
        <begin position="50"/>
        <end position="84"/>
    </location>
</feature>
<proteinExistence type="inferred from homology"/>
<feature type="domain" description="RNA polymerase sigma factor 54 DNA-binding" evidence="10">
    <location>
        <begin position="322"/>
        <end position="479"/>
    </location>
</feature>
<evidence type="ECO:0000256" key="1">
    <source>
        <dbReference type="ARBA" id="ARBA00008798"/>
    </source>
</evidence>
<reference evidence="12 13" key="2">
    <citation type="submission" date="2018-05" db="EMBL/GenBank/DDBJ databases">
        <authorList>
            <person name="Lanie J.A."/>
            <person name="Ng W.-L."/>
            <person name="Kazmierczak K.M."/>
            <person name="Andrzejewski T.M."/>
            <person name="Davidsen T.M."/>
            <person name="Wayne K.J."/>
            <person name="Tettelin H."/>
            <person name="Glass J.I."/>
            <person name="Rusch D."/>
            <person name="Podicherti R."/>
            <person name="Tsui H.-C.T."/>
            <person name="Winkler M.E."/>
        </authorList>
    </citation>
    <scope>NUCLEOTIDE SEQUENCE [LARGE SCALE GENOMIC DNA]</scope>
    <source>
        <strain evidence="12 13">C305</strain>
    </source>
</reference>
<evidence type="ECO:0000259" key="11">
    <source>
        <dbReference type="Pfam" id="PF04963"/>
    </source>
</evidence>
<feature type="domain" description="RNA polymerase sigma factor 54 core-binding" evidence="11">
    <location>
        <begin position="106"/>
        <end position="299"/>
    </location>
</feature>
<dbReference type="Pfam" id="PF00309">
    <property type="entry name" value="Sigma54_AID"/>
    <property type="match status" value="1"/>
</dbReference>
<evidence type="ECO:0000256" key="2">
    <source>
        <dbReference type="ARBA" id="ARBA00022478"/>
    </source>
</evidence>
<comment type="caution">
    <text evidence="12">The sequence shown here is derived from an EMBL/GenBank/DDBJ whole genome shotgun (WGS) entry which is preliminary data.</text>
</comment>
<dbReference type="InterPro" id="IPR000394">
    <property type="entry name" value="RNA_pol_sigma_54"/>
</dbReference>
<dbReference type="Gene3D" id="1.10.10.1330">
    <property type="entry name" value="RNA polymerase sigma-54 factor, core-binding domain"/>
    <property type="match status" value="1"/>
</dbReference>
<dbReference type="PANTHER" id="PTHR32248">
    <property type="entry name" value="RNA POLYMERASE SIGMA-54 FACTOR"/>
    <property type="match status" value="1"/>
</dbReference>
<keyword evidence="3" id="KW-0808">Transferase</keyword>
<evidence type="ECO:0000256" key="3">
    <source>
        <dbReference type="ARBA" id="ARBA00022679"/>
    </source>
</evidence>
<name>A0A2U2X584_9FLAO</name>
<dbReference type="PROSITE" id="PS50044">
    <property type="entry name" value="SIGMA54_3"/>
    <property type="match status" value="1"/>
</dbReference>
<dbReference type="GO" id="GO:0001216">
    <property type="term" value="F:DNA-binding transcription activator activity"/>
    <property type="evidence" value="ECO:0007669"/>
    <property type="project" value="InterPro"/>
</dbReference>
<dbReference type="InterPro" id="IPR038709">
    <property type="entry name" value="RpoN_core-bd_sf"/>
</dbReference>
<dbReference type="PIRSF" id="PIRSF000774">
    <property type="entry name" value="RpoN"/>
    <property type="match status" value="1"/>
</dbReference>
<gene>
    <name evidence="12" type="primary">rpoN</name>
    <name evidence="12" type="ORF">DIT68_13750</name>
</gene>
<dbReference type="GO" id="GO:0016779">
    <property type="term" value="F:nucleotidyltransferase activity"/>
    <property type="evidence" value="ECO:0007669"/>
    <property type="project" value="UniProtKB-KW"/>
</dbReference>
<keyword evidence="8" id="KW-0804">Transcription</keyword>
<dbReference type="Pfam" id="PF04963">
    <property type="entry name" value="Sigma54_CBD"/>
    <property type="match status" value="1"/>
</dbReference>
<dbReference type="InterPro" id="IPR007634">
    <property type="entry name" value="RNA_pol_sigma_54_DNA-bd"/>
</dbReference>
<dbReference type="PROSITE" id="PS00718">
    <property type="entry name" value="SIGMA54_2"/>
    <property type="match status" value="1"/>
</dbReference>